<organism evidence="1">
    <name type="scientific">Salix viminalis</name>
    <name type="common">Common osier</name>
    <name type="synonym">Basket willow</name>
    <dbReference type="NCBI Taxonomy" id="40686"/>
    <lineage>
        <taxon>Eukaryota</taxon>
        <taxon>Viridiplantae</taxon>
        <taxon>Streptophyta</taxon>
        <taxon>Embryophyta</taxon>
        <taxon>Tracheophyta</taxon>
        <taxon>Spermatophyta</taxon>
        <taxon>Magnoliopsida</taxon>
        <taxon>eudicotyledons</taxon>
        <taxon>Gunneridae</taxon>
        <taxon>Pentapetalae</taxon>
        <taxon>rosids</taxon>
        <taxon>fabids</taxon>
        <taxon>Malpighiales</taxon>
        <taxon>Salicaceae</taxon>
        <taxon>Saliceae</taxon>
        <taxon>Salix</taxon>
    </lineage>
</organism>
<gene>
    <name evidence="1" type="ORF">SVIM_LOCUS457088</name>
</gene>
<sequence length="131" mass="14555">METTFLSTKLPSSARLHLGFKSTAHHHCHRLLPFFALTMTFSLKFSFESSLLIPLTFTTIHSVSVMDATSRPAVVIDNGSGYCLFFDSASCLIKCLIFINVTKMGCGISSSKRSFLINRELLLRKQLACTT</sequence>
<proteinExistence type="predicted"/>
<accession>A0A6N2N628</accession>
<name>A0A6N2N628_SALVM</name>
<evidence type="ECO:0000313" key="1">
    <source>
        <dbReference type="EMBL" id="VFU61147.1"/>
    </source>
</evidence>
<protein>
    <submittedName>
        <fullName evidence="1">Uncharacterized protein</fullName>
    </submittedName>
</protein>
<dbReference type="AlphaFoldDB" id="A0A6N2N628"/>
<dbReference type="EMBL" id="CAADRP010002107">
    <property type="protein sequence ID" value="VFU61147.1"/>
    <property type="molecule type" value="Genomic_DNA"/>
</dbReference>
<reference evidence="1" key="1">
    <citation type="submission" date="2019-03" db="EMBL/GenBank/DDBJ databases">
        <authorList>
            <person name="Mank J."/>
            <person name="Almeida P."/>
        </authorList>
    </citation>
    <scope>NUCLEOTIDE SEQUENCE</scope>
    <source>
        <strain evidence="1">78183</strain>
    </source>
</reference>